<dbReference type="InterPro" id="IPR008917">
    <property type="entry name" value="TF_DNA-bd_sf"/>
</dbReference>
<keyword evidence="10" id="KW-1185">Reference proteome</keyword>
<name>A0A6J1UE98_9SAUR</name>
<dbReference type="KEGG" id="nss:113415459"/>
<organism evidence="10 11">
    <name type="scientific">Notechis scutatus</name>
    <name type="common">mainland tiger snake</name>
    <dbReference type="NCBI Taxonomy" id="8663"/>
    <lineage>
        <taxon>Eukaryota</taxon>
        <taxon>Metazoa</taxon>
        <taxon>Chordata</taxon>
        <taxon>Craniata</taxon>
        <taxon>Vertebrata</taxon>
        <taxon>Euteleostomi</taxon>
        <taxon>Lepidosauria</taxon>
        <taxon>Squamata</taxon>
        <taxon>Bifurcata</taxon>
        <taxon>Unidentata</taxon>
        <taxon>Episquamata</taxon>
        <taxon>Toxicofera</taxon>
        <taxon>Serpentes</taxon>
        <taxon>Colubroidea</taxon>
        <taxon>Elapidae</taxon>
        <taxon>Hydrophiinae</taxon>
        <taxon>Notechis</taxon>
    </lineage>
</organism>
<dbReference type="PROSITE" id="PS50217">
    <property type="entry name" value="BZIP"/>
    <property type="match status" value="1"/>
</dbReference>
<evidence type="ECO:0000259" key="9">
    <source>
        <dbReference type="PROSITE" id="PS50217"/>
    </source>
</evidence>
<accession>A0A6J1UE98</accession>
<protein>
    <recommendedName>
        <fullName evidence="6">Transcription factor JunB</fullName>
    </recommendedName>
    <alternativeName>
        <fullName evidence="7">Transcription factor AP-1 subunit JunB</fullName>
    </alternativeName>
</protein>
<evidence type="ECO:0000256" key="2">
    <source>
        <dbReference type="ARBA" id="ARBA00023015"/>
    </source>
</evidence>
<evidence type="ECO:0000256" key="7">
    <source>
        <dbReference type="ARBA" id="ARBA00030588"/>
    </source>
</evidence>
<feature type="compositionally biased region" description="Basic and acidic residues" evidence="8">
    <location>
        <begin position="28"/>
        <end position="45"/>
    </location>
</feature>
<feature type="compositionally biased region" description="Pro residues" evidence="8">
    <location>
        <begin position="197"/>
        <end position="206"/>
    </location>
</feature>
<feature type="domain" description="BZIP" evidence="9">
    <location>
        <begin position="454"/>
        <end position="517"/>
    </location>
</feature>
<dbReference type="InterPro" id="IPR050946">
    <property type="entry name" value="AP-1_TF_bZIP"/>
</dbReference>
<dbReference type="GO" id="GO:0000981">
    <property type="term" value="F:DNA-binding transcription factor activity, RNA polymerase II-specific"/>
    <property type="evidence" value="ECO:0007669"/>
    <property type="project" value="TreeGrafter"/>
</dbReference>
<feature type="region of interest" description="Disordered" evidence="8">
    <location>
        <begin position="275"/>
        <end position="320"/>
    </location>
</feature>
<dbReference type="SUPFAM" id="SSF47454">
    <property type="entry name" value="A DNA-binding domain in eukaryotic transcription factors"/>
    <property type="match status" value="1"/>
</dbReference>
<feature type="region of interest" description="Disordered" evidence="8">
    <location>
        <begin position="535"/>
        <end position="555"/>
    </location>
</feature>
<dbReference type="GO" id="GO:0005667">
    <property type="term" value="C:transcription regulator complex"/>
    <property type="evidence" value="ECO:0007669"/>
    <property type="project" value="TreeGrafter"/>
</dbReference>
<dbReference type="AlphaFoldDB" id="A0A6J1UE98"/>
<gene>
    <name evidence="11" type="primary">LOC113415459</name>
</gene>
<keyword evidence="4" id="KW-0804">Transcription</keyword>
<evidence type="ECO:0000256" key="1">
    <source>
        <dbReference type="ARBA" id="ARBA00006882"/>
    </source>
</evidence>
<dbReference type="InterPro" id="IPR046347">
    <property type="entry name" value="bZIP_sf"/>
</dbReference>
<evidence type="ECO:0000256" key="4">
    <source>
        <dbReference type="ARBA" id="ARBA00023163"/>
    </source>
</evidence>
<evidence type="ECO:0000313" key="10">
    <source>
        <dbReference type="Proteomes" id="UP000504612"/>
    </source>
</evidence>
<dbReference type="FunFam" id="1.20.5.170:FF:000012">
    <property type="entry name" value="Putative transcription factor AP-1"/>
    <property type="match status" value="1"/>
</dbReference>
<dbReference type="Pfam" id="PF03957">
    <property type="entry name" value="Jun"/>
    <property type="match status" value="1"/>
</dbReference>
<dbReference type="PRINTS" id="PR00043">
    <property type="entry name" value="LEUZIPPRJUN"/>
</dbReference>
<feature type="compositionally biased region" description="Low complexity" evidence="8">
    <location>
        <begin position="275"/>
        <end position="285"/>
    </location>
</feature>
<evidence type="ECO:0000256" key="5">
    <source>
        <dbReference type="ARBA" id="ARBA00023242"/>
    </source>
</evidence>
<dbReference type="GO" id="GO:0000978">
    <property type="term" value="F:RNA polymerase II cis-regulatory region sequence-specific DNA binding"/>
    <property type="evidence" value="ECO:0007669"/>
    <property type="project" value="TreeGrafter"/>
</dbReference>
<dbReference type="GeneID" id="113415459"/>
<sequence>MQRREAIKVSRQDFSLISLISLRADLNAKPRFIREEGRGKVRGGGEEFSPSSKGASRKRRAPGGLPQGAKDGEPAPGVKNSPQPSPRWEAELAAGTASFLLSGRQTELGTGGGGGGGHSKPAAVPPSMSSGGGRTGARVAVKMEIAPYYGEEGLELLPDFVQLPGFGGGPGAGGPTGLEPPEESGAVQQRKLLLVGKPPPPPPPPRDLAAASPGNATLPPAGPFLRPRGGPSSAVHRLIQETTVGAGPEVGPAVLQPLLKLPAAADLEQLLIQAGSPGLAGPSSPTGGGPSVATAGGPPFLYRSPQSSVPPQAVTQEQEGFADGFVKALADLHKQNQLLGVSPAPLSPTQHPGGPCCPTSRQDPPAVYTTLGNFNPASPSAGGAFFTPQAVARLQAPGSTGRALEEPQTVPEAPVIVSAPPPPPPPPPLSGLSSGESPPPPSSLSPLDAESQERLKAERKRLRNRIAASKCRRRKLERIARLEEKVKALKGQNAELAATASLLRAQVTQLQGRVRSHLSSGCHINAAAAVPAQTLAVGGQPPGREAPTEPETSAC</sequence>
<dbReference type="GO" id="GO:0042127">
    <property type="term" value="P:regulation of cell population proliferation"/>
    <property type="evidence" value="ECO:0007669"/>
    <property type="project" value="TreeGrafter"/>
</dbReference>
<dbReference type="Pfam" id="PF00170">
    <property type="entry name" value="bZIP_1"/>
    <property type="match status" value="1"/>
</dbReference>
<feature type="compositionally biased region" description="Gly residues" evidence="8">
    <location>
        <begin position="109"/>
        <end position="118"/>
    </location>
</feature>
<dbReference type="PANTHER" id="PTHR11462">
    <property type="entry name" value="JUN TRANSCRIPTION FACTOR-RELATED"/>
    <property type="match status" value="1"/>
</dbReference>
<evidence type="ECO:0000256" key="3">
    <source>
        <dbReference type="ARBA" id="ARBA00023125"/>
    </source>
</evidence>
<keyword evidence="5" id="KW-0539">Nucleus</keyword>
<proteinExistence type="inferred from homology"/>
<comment type="similarity">
    <text evidence="1">Belongs to the bZIP family. Jun subfamily.</text>
</comment>
<dbReference type="InterPro" id="IPR004827">
    <property type="entry name" value="bZIP"/>
</dbReference>
<feature type="region of interest" description="Disordered" evidence="8">
    <location>
        <begin position="340"/>
        <end position="374"/>
    </location>
</feature>
<dbReference type="InterPro" id="IPR005643">
    <property type="entry name" value="JNK"/>
</dbReference>
<feature type="region of interest" description="Disordered" evidence="8">
    <location>
        <begin position="165"/>
        <end position="235"/>
    </location>
</feature>
<dbReference type="CDD" id="cd14696">
    <property type="entry name" value="bZIP_Jun"/>
    <property type="match status" value="1"/>
</dbReference>
<keyword evidence="2" id="KW-0805">Transcription regulation</keyword>
<dbReference type="SUPFAM" id="SSF57959">
    <property type="entry name" value="Leucine zipper domain"/>
    <property type="match status" value="1"/>
</dbReference>
<feature type="region of interest" description="Disordered" evidence="8">
    <location>
        <begin position="396"/>
        <end position="454"/>
    </location>
</feature>
<evidence type="ECO:0000256" key="8">
    <source>
        <dbReference type="SAM" id="MobiDB-lite"/>
    </source>
</evidence>
<dbReference type="RefSeq" id="XP_026528655.1">
    <property type="nucleotide sequence ID" value="XM_026672870.1"/>
</dbReference>
<feature type="compositionally biased region" description="Polar residues" evidence="8">
    <location>
        <begin position="304"/>
        <end position="318"/>
    </location>
</feature>
<dbReference type="SMART" id="SM00338">
    <property type="entry name" value="BRLZ"/>
    <property type="match status" value="1"/>
</dbReference>
<dbReference type="GO" id="GO:0051726">
    <property type="term" value="P:regulation of cell cycle"/>
    <property type="evidence" value="ECO:0007669"/>
    <property type="project" value="TreeGrafter"/>
</dbReference>
<dbReference type="Proteomes" id="UP000504612">
    <property type="component" value="Unplaced"/>
</dbReference>
<keyword evidence="3" id="KW-0238">DNA-binding</keyword>
<evidence type="ECO:0000256" key="6">
    <source>
        <dbReference type="ARBA" id="ARBA00029505"/>
    </source>
</evidence>
<dbReference type="InterPro" id="IPR002112">
    <property type="entry name" value="Leuzip_Jun"/>
</dbReference>
<evidence type="ECO:0000313" key="11">
    <source>
        <dbReference type="RefSeq" id="XP_026528655.1"/>
    </source>
</evidence>
<dbReference type="Gene3D" id="1.20.5.170">
    <property type="match status" value="1"/>
</dbReference>
<feature type="region of interest" description="Disordered" evidence="8">
    <location>
        <begin position="28"/>
        <end position="135"/>
    </location>
</feature>
<feature type="compositionally biased region" description="Pro residues" evidence="8">
    <location>
        <begin position="419"/>
        <end position="429"/>
    </location>
</feature>
<feature type="compositionally biased region" description="Gly residues" evidence="8">
    <location>
        <begin position="165"/>
        <end position="176"/>
    </location>
</feature>
<reference evidence="11" key="1">
    <citation type="submission" date="2025-08" db="UniProtKB">
        <authorList>
            <consortium name="RefSeq"/>
        </authorList>
    </citation>
    <scope>IDENTIFICATION</scope>
</reference>
<dbReference type="PANTHER" id="PTHR11462:SF37">
    <property type="entry name" value="TRANSCRIPTION FACTOR JUNB"/>
    <property type="match status" value="1"/>
</dbReference>
<dbReference type="PROSITE" id="PS00036">
    <property type="entry name" value="BZIP_BASIC"/>
    <property type="match status" value="1"/>
</dbReference>